<keyword evidence="3" id="KW-0804">Transcription</keyword>
<evidence type="ECO:0000259" key="4">
    <source>
        <dbReference type="PROSITE" id="PS01124"/>
    </source>
</evidence>
<dbReference type="SMART" id="SM00342">
    <property type="entry name" value="HTH_ARAC"/>
    <property type="match status" value="1"/>
</dbReference>
<dbReference type="OrthoDB" id="192171at2"/>
<name>A0A494XCI3_9BACL</name>
<dbReference type="InterPro" id="IPR037923">
    <property type="entry name" value="HTH-like"/>
</dbReference>
<dbReference type="Gene3D" id="1.10.10.60">
    <property type="entry name" value="Homeodomain-like"/>
    <property type="match status" value="2"/>
</dbReference>
<dbReference type="EMBL" id="RBZM01000011">
    <property type="protein sequence ID" value="RKP47331.1"/>
    <property type="molecule type" value="Genomic_DNA"/>
</dbReference>
<dbReference type="PROSITE" id="PS01124">
    <property type="entry name" value="HTH_ARAC_FAMILY_2"/>
    <property type="match status" value="1"/>
</dbReference>
<evidence type="ECO:0000313" key="6">
    <source>
        <dbReference type="Proteomes" id="UP000282076"/>
    </source>
</evidence>
<dbReference type="PANTHER" id="PTHR43280">
    <property type="entry name" value="ARAC-FAMILY TRANSCRIPTIONAL REGULATOR"/>
    <property type="match status" value="1"/>
</dbReference>
<accession>A0A494XCI3</accession>
<protein>
    <submittedName>
        <fullName evidence="5">AraC family transcriptional regulator</fullName>
    </submittedName>
</protein>
<evidence type="ECO:0000313" key="5">
    <source>
        <dbReference type="EMBL" id="RKP47331.1"/>
    </source>
</evidence>
<dbReference type="GO" id="GO:0003700">
    <property type="term" value="F:DNA-binding transcription factor activity"/>
    <property type="evidence" value="ECO:0007669"/>
    <property type="project" value="InterPro"/>
</dbReference>
<dbReference type="SUPFAM" id="SSF51215">
    <property type="entry name" value="Regulatory protein AraC"/>
    <property type="match status" value="1"/>
</dbReference>
<dbReference type="SUPFAM" id="SSF46689">
    <property type="entry name" value="Homeodomain-like"/>
    <property type="match status" value="2"/>
</dbReference>
<evidence type="ECO:0000256" key="2">
    <source>
        <dbReference type="ARBA" id="ARBA00023125"/>
    </source>
</evidence>
<comment type="caution">
    <text evidence="5">The sequence shown here is derived from an EMBL/GenBank/DDBJ whole genome shotgun (WGS) entry which is preliminary data.</text>
</comment>
<dbReference type="InterPro" id="IPR009057">
    <property type="entry name" value="Homeodomain-like_sf"/>
</dbReference>
<dbReference type="InterPro" id="IPR020449">
    <property type="entry name" value="Tscrpt_reg_AraC-type_HTH"/>
</dbReference>
<dbReference type="InterPro" id="IPR018062">
    <property type="entry name" value="HTH_AraC-typ_CS"/>
</dbReference>
<feature type="domain" description="HTH araC/xylS-type" evidence="4">
    <location>
        <begin position="178"/>
        <end position="276"/>
    </location>
</feature>
<gene>
    <name evidence="5" type="ORF">D7Z26_23835</name>
</gene>
<keyword evidence="1" id="KW-0805">Transcription regulation</keyword>
<dbReference type="PROSITE" id="PS00041">
    <property type="entry name" value="HTH_ARAC_FAMILY_1"/>
    <property type="match status" value="1"/>
</dbReference>
<dbReference type="InterPro" id="IPR018060">
    <property type="entry name" value="HTH_AraC"/>
</dbReference>
<dbReference type="PRINTS" id="PR00032">
    <property type="entry name" value="HTHARAC"/>
</dbReference>
<organism evidence="5 6">
    <name type="scientific">Cohnella endophytica</name>
    <dbReference type="NCBI Taxonomy" id="2419778"/>
    <lineage>
        <taxon>Bacteria</taxon>
        <taxon>Bacillati</taxon>
        <taxon>Bacillota</taxon>
        <taxon>Bacilli</taxon>
        <taxon>Bacillales</taxon>
        <taxon>Paenibacillaceae</taxon>
        <taxon>Cohnella</taxon>
    </lineage>
</organism>
<dbReference type="Gene3D" id="2.60.120.280">
    <property type="entry name" value="Regulatory protein AraC"/>
    <property type="match status" value="1"/>
</dbReference>
<reference evidence="5 6" key="1">
    <citation type="submission" date="2018-10" db="EMBL/GenBank/DDBJ databases">
        <title>Cohnella sp. M2MS4P-1, whole genome shotgun sequence.</title>
        <authorList>
            <person name="Tuo L."/>
        </authorList>
    </citation>
    <scope>NUCLEOTIDE SEQUENCE [LARGE SCALE GENOMIC DNA]</scope>
    <source>
        <strain evidence="5 6">M2MS4P-1</strain>
    </source>
</reference>
<evidence type="ECO:0000256" key="3">
    <source>
        <dbReference type="ARBA" id="ARBA00023163"/>
    </source>
</evidence>
<keyword evidence="6" id="KW-1185">Reference proteome</keyword>
<dbReference type="Pfam" id="PF12833">
    <property type="entry name" value="HTH_18"/>
    <property type="match status" value="1"/>
</dbReference>
<dbReference type="AlphaFoldDB" id="A0A494XCI3"/>
<dbReference type="GO" id="GO:0043565">
    <property type="term" value="F:sequence-specific DNA binding"/>
    <property type="evidence" value="ECO:0007669"/>
    <property type="project" value="InterPro"/>
</dbReference>
<dbReference type="PANTHER" id="PTHR43280:SF30">
    <property type="entry name" value="MMSAB OPERON REGULATORY PROTEIN"/>
    <property type="match status" value="1"/>
</dbReference>
<keyword evidence="2" id="KW-0238">DNA-binding</keyword>
<evidence type="ECO:0000256" key="1">
    <source>
        <dbReference type="ARBA" id="ARBA00023015"/>
    </source>
</evidence>
<sequence>MSRVSDNTPVLSFFAPPFPYYTESGEARFEPGEQHPNRTGLGVFDLLFVVKGTLHIGEESSHWSLRRGDALVLLPDKHHYPVKPCEESTEFYWVHFQSPNRWQEGERLPGANAIVLAKQWAVADFDHAERLIRKLIGLAVKPRSLSLWEEQSAFWDLLRYMEEGGNADNQSPSRLIAEKAEAYIKRFYPTDVTNETLANALHFHPNYVTRCMKEVYGCTPMSYLNRYRIEQAQLLLLKTEGGISSIAEQVGFRYAPYFSNCFRKLIGESPMQYRRRYTGGSKIPLRENGANV</sequence>
<proteinExistence type="predicted"/>
<dbReference type="Proteomes" id="UP000282076">
    <property type="component" value="Unassembled WGS sequence"/>
</dbReference>